<evidence type="ECO:0000256" key="2">
    <source>
        <dbReference type="ARBA" id="ARBA00023002"/>
    </source>
</evidence>
<dbReference type="InterPro" id="IPR002347">
    <property type="entry name" value="SDR_fam"/>
</dbReference>
<gene>
    <name evidence="3" type="ORF">SAMN05216219_2541</name>
</gene>
<dbReference type="Proteomes" id="UP000198867">
    <property type="component" value="Unassembled WGS sequence"/>
</dbReference>
<dbReference type="Pfam" id="PF13561">
    <property type="entry name" value="adh_short_C2"/>
    <property type="match status" value="1"/>
</dbReference>
<dbReference type="PANTHER" id="PTHR48107:SF7">
    <property type="entry name" value="RE15974P"/>
    <property type="match status" value="1"/>
</dbReference>
<dbReference type="PROSITE" id="PS00061">
    <property type="entry name" value="ADH_SHORT"/>
    <property type="match status" value="1"/>
</dbReference>
<keyword evidence="4" id="KW-1185">Reference proteome</keyword>
<organism evidence="3 4">
    <name type="scientific">Mycetocola miduiensis</name>
    <dbReference type="NCBI Taxonomy" id="995034"/>
    <lineage>
        <taxon>Bacteria</taxon>
        <taxon>Bacillati</taxon>
        <taxon>Actinomycetota</taxon>
        <taxon>Actinomycetes</taxon>
        <taxon>Micrococcales</taxon>
        <taxon>Microbacteriaceae</taxon>
        <taxon>Mycetocola</taxon>
    </lineage>
</organism>
<comment type="similarity">
    <text evidence="1">Belongs to the short-chain dehydrogenases/reductases (SDR) family.</text>
</comment>
<dbReference type="Gene3D" id="3.40.50.720">
    <property type="entry name" value="NAD(P)-binding Rossmann-like Domain"/>
    <property type="match status" value="1"/>
</dbReference>
<dbReference type="InterPro" id="IPR036291">
    <property type="entry name" value="NAD(P)-bd_dom_sf"/>
</dbReference>
<keyword evidence="2" id="KW-0560">Oxidoreductase</keyword>
<protein>
    <submittedName>
        <fullName evidence="3">3-oxoacyl-[acyl-carrier protein] reductase</fullName>
    </submittedName>
</protein>
<dbReference type="CDD" id="cd05233">
    <property type="entry name" value="SDR_c"/>
    <property type="match status" value="1"/>
</dbReference>
<evidence type="ECO:0000256" key="1">
    <source>
        <dbReference type="ARBA" id="ARBA00006484"/>
    </source>
</evidence>
<reference evidence="4" key="1">
    <citation type="submission" date="2016-10" db="EMBL/GenBank/DDBJ databases">
        <authorList>
            <person name="Varghese N."/>
            <person name="Submissions S."/>
        </authorList>
    </citation>
    <scope>NUCLEOTIDE SEQUENCE [LARGE SCALE GENOMIC DNA]</scope>
    <source>
        <strain evidence="4">CGMCC 1.11101</strain>
    </source>
</reference>
<dbReference type="RefSeq" id="WP_218151867.1">
    <property type="nucleotide sequence ID" value="NZ_FOVM01000007.1"/>
</dbReference>
<evidence type="ECO:0000313" key="4">
    <source>
        <dbReference type="Proteomes" id="UP000198867"/>
    </source>
</evidence>
<proteinExistence type="inferred from homology"/>
<dbReference type="EMBL" id="FOVM01000007">
    <property type="protein sequence ID" value="SFN90022.1"/>
    <property type="molecule type" value="Genomic_DNA"/>
</dbReference>
<evidence type="ECO:0000313" key="3">
    <source>
        <dbReference type="EMBL" id="SFN90022.1"/>
    </source>
</evidence>
<dbReference type="GO" id="GO:0016614">
    <property type="term" value="F:oxidoreductase activity, acting on CH-OH group of donors"/>
    <property type="evidence" value="ECO:0007669"/>
    <property type="project" value="UniProtKB-ARBA"/>
</dbReference>
<dbReference type="AlphaFoldDB" id="A0A1I5CSV8"/>
<dbReference type="STRING" id="995034.SAMN05216219_2541"/>
<accession>A0A1I5CSV8</accession>
<dbReference type="PRINTS" id="PR00081">
    <property type="entry name" value="GDHRDH"/>
</dbReference>
<dbReference type="InterPro" id="IPR020904">
    <property type="entry name" value="Sc_DH/Rdtase_CS"/>
</dbReference>
<name>A0A1I5CSV8_9MICO</name>
<dbReference type="SUPFAM" id="SSF51735">
    <property type="entry name" value="NAD(P)-binding Rossmann-fold domains"/>
    <property type="match status" value="1"/>
</dbReference>
<dbReference type="PANTHER" id="PTHR48107">
    <property type="entry name" value="NADPH-DEPENDENT ALDEHYDE REDUCTASE-LIKE PROTEIN, CHLOROPLASTIC-RELATED"/>
    <property type="match status" value="1"/>
</dbReference>
<sequence>MSMREKPGVAVVTGVGRRRSIGAGLALGLAEDGWDLALNHWRPYDERLGLEGTPDDPRVVADGCRELGVAVELISADLSEPETPEAIIRVAQKMGPVRGLVISHCESVDSSILTTDLDSWDRHFAVNARATWLLIKAFAEQLPSNVVPGQVGGRVVALTSDHSVHNLPYGASKGALDRIVIAAAVELADRGVRANVVNPGPIDTGWMTDEIRAAGIAATPAGRLGTPDDTADLVRFLLSPRGGWLNGQILYSNGGFKVS</sequence>